<dbReference type="SUPFAM" id="SSF55298">
    <property type="entry name" value="YjgF-like"/>
    <property type="match status" value="1"/>
</dbReference>
<dbReference type="OrthoDB" id="9803101at2"/>
<dbReference type="CDD" id="cd06150">
    <property type="entry name" value="YjgF_YER057c_UK114_like_2"/>
    <property type="match status" value="1"/>
</dbReference>
<dbReference type="Proteomes" id="UP000242447">
    <property type="component" value="Chromosome"/>
</dbReference>
<dbReference type="Pfam" id="PF01042">
    <property type="entry name" value="Ribonuc_L-PSP"/>
    <property type="match status" value="1"/>
</dbReference>
<dbReference type="EMBL" id="CP019937">
    <property type="protein sequence ID" value="ARO15186.1"/>
    <property type="molecule type" value="Genomic_DNA"/>
</dbReference>
<sequence length="118" mass="13078">MIKHFRKSAHLHGAVQHNDTLYISGHAAHDLTQDMAGQTREICDKLDALLAACNSDKSLLLQARIYVTDMSQKEAMNKVWLDWLDGIDLPTRATIGVSDLGDPRRLIEIATVAAVREA</sequence>
<evidence type="ECO:0000256" key="1">
    <source>
        <dbReference type="ARBA" id="ARBA00010552"/>
    </source>
</evidence>
<dbReference type="InterPro" id="IPR035959">
    <property type="entry name" value="RutC-like_sf"/>
</dbReference>
<dbReference type="PANTHER" id="PTHR47328">
    <property type="match status" value="1"/>
</dbReference>
<comment type="similarity">
    <text evidence="1">Belongs to the RutC family.</text>
</comment>
<keyword evidence="3" id="KW-1185">Reference proteome</keyword>
<proteinExistence type="inferred from homology"/>
<dbReference type="AlphaFoldDB" id="A0A1W6P0Z6"/>
<dbReference type="STRING" id="92947.BVG79_01844"/>
<accession>A0A1W6P0Z6</accession>
<dbReference type="PROSITE" id="PS01094">
    <property type="entry name" value="UPF0076"/>
    <property type="match status" value="1"/>
</dbReference>
<name>A0A1W6P0Z6_9RHOB</name>
<evidence type="ECO:0000313" key="2">
    <source>
        <dbReference type="EMBL" id="ARO15186.1"/>
    </source>
</evidence>
<reference evidence="2 3" key="1">
    <citation type="submission" date="2017-02" db="EMBL/GenBank/DDBJ databases">
        <title>Ketogulonicigenium robustum SPU B003 Genome sequencing and assembly.</title>
        <authorList>
            <person name="Li Y."/>
            <person name="Liu L."/>
            <person name="Wang C."/>
            <person name="Zhang M."/>
            <person name="Zhang T."/>
            <person name="Zhang Y."/>
        </authorList>
    </citation>
    <scope>NUCLEOTIDE SEQUENCE [LARGE SCALE GENOMIC DNA]</scope>
    <source>
        <strain evidence="2 3">SPU_B003</strain>
    </source>
</reference>
<dbReference type="Gene3D" id="3.30.1330.40">
    <property type="entry name" value="RutC-like"/>
    <property type="match status" value="1"/>
</dbReference>
<dbReference type="KEGG" id="kro:BVG79_01844"/>
<organism evidence="2 3">
    <name type="scientific">Ketogulonicigenium robustum</name>
    <dbReference type="NCBI Taxonomy" id="92947"/>
    <lineage>
        <taxon>Bacteria</taxon>
        <taxon>Pseudomonadati</taxon>
        <taxon>Pseudomonadota</taxon>
        <taxon>Alphaproteobacteria</taxon>
        <taxon>Rhodobacterales</taxon>
        <taxon>Roseobacteraceae</taxon>
        <taxon>Ketogulonicigenium</taxon>
    </lineage>
</organism>
<dbReference type="PANTHER" id="PTHR47328:SF1">
    <property type="entry name" value="RUTC FAMILY PROTEIN YOAB"/>
    <property type="match status" value="1"/>
</dbReference>
<protein>
    <submittedName>
        <fullName evidence="2">Endoribonuclease L-PSP</fullName>
    </submittedName>
</protein>
<dbReference type="InterPro" id="IPR006175">
    <property type="entry name" value="YjgF/YER057c/UK114"/>
</dbReference>
<dbReference type="InterPro" id="IPR035709">
    <property type="entry name" value="YoaB-like"/>
</dbReference>
<dbReference type="RefSeq" id="WP_085786613.1">
    <property type="nucleotide sequence ID" value="NZ_CP019937.1"/>
</dbReference>
<dbReference type="InterPro" id="IPR019897">
    <property type="entry name" value="RidA_CS"/>
</dbReference>
<gene>
    <name evidence="2" type="ORF">BVG79_01844</name>
</gene>
<evidence type="ECO:0000313" key="3">
    <source>
        <dbReference type="Proteomes" id="UP000242447"/>
    </source>
</evidence>